<dbReference type="PANTHER" id="PTHR31618:SF23">
    <property type="entry name" value="MECHANOSENSITIVE ION CHANNEL PROTEIN"/>
    <property type="match status" value="1"/>
</dbReference>
<feature type="region of interest" description="Disordered" evidence="3">
    <location>
        <begin position="655"/>
        <end position="802"/>
    </location>
</feature>
<protein>
    <submittedName>
        <fullName evidence="5">Uncharacterized protein</fullName>
    </submittedName>
</protein>
<evidence type="ECO:0000256" key="2">
    <source>
        <dbReference type="ARBA" id="ARBA00008017"/>
    </source>
</evidence>
<dbReference type="EMBL" id="OZ019900">
    <property type="protein sequence ID" value="CAK9233780.1"/>
    <property type="molecule type" value="Genomic_DNA"/>
</dbReference>
<feature type="compositionally biased region" description="Acidic residues" evidence="3">
    <location>
        <begin position="761"/>
        <end position="772"/>
    </location>
</feature>
<feature type="compositionally biased region" description="Polar residues" evidence="3">
    <location>
        <begin position="676"/>
        <end position="692"/>
    </location>
</feature>
<dbReference type="InterPro" id="IPR016688">
    <property type="entry name" value="MscS-like_plants/fungi"/>
</dbReference>
<keyword evidence="6" id="KW-1185">Reference proteome</keyword>
<organism evidence="5 6">
    <name type="scientific">Sphagnum troendelagicum</name>
    <dbReference type="NCBI Taxonomy" id="128251"/>
    <lineage>
        <taxon>Eukaryota</taxon>
        <taxon>Viridiplantae</taxon>
        <taxon>Streptophyta</taxon>
        <taxon>Embryophyta</taxon>
        <taxon>Bryophyta</taxon>
        <taxon>Sphagnophytina</taxon>
        <taxon>Sphagnopsida</taxon>
        <taxon>Sphagnales</taxon>
        <taxon>Sphagnaceae</taxon>
        <taxon>Sphagnum</taxon>
    </lineage>
</organism>
<feature type="transmembrane region" description="Helical" evidence="4">
    <location>
        <begin position="406"/>
        <end position="425"/>
    </location>
</feature>
<keyword evidence="4" id="KW-0472">Membrane</keyword>
<accession>A0ABP0UZK9</accession>
<dbReference type="PANTHER" id="PTHR31618">
    <property type="entry name" value="MECHANOSENSITIVE ION CHANNEL PROTEIN 5"/>
    <property type="match status" value="1"/>
</dbReference>
<reference evidence="5" key="1">
    <citation type="submission" date="2024-02" db="EMBL/GenBank/DDBJ databases">
        <authorList>
            <consortium name="ELIXIR-Norway"/>
            <consortium name="Elixir Norway"/>
        </authorList>
    </citation>
    <scope>NUCLEOTIDE SEQUENCE</scope>
</reference>
<evidence type="ECO:0000256" key="3">
    <source>
        <dbReference type="SAM" id="MobiDB-lite"/>
    </source>
</evidence>
<feature type="compositionally biased region" description="Polar residues" evidence="3">
    <location>
        <begin position="733"/>
        <end position="745"/>
    </location>
</feature>
<evidence type="ECO:0000313" key="6">
    <source>
        <dbReference type="Proteomes" id="UP001497512"/>
    </source>
</evidence>
<evidence type="ECO:0000313" key="5">
    <source>
        <dbReference type="EMBL" id="CAK9233780.1"/>
    </source>
</evidence>
<evidence type="ECO:0000256" key="4">
    <source>
        <dbReference type="SAM" id="Phobius"/>
    </source>
</evidence>
<comment type="similarity">
    <text evidence="2">Belongs to the MscS (TC 1.A.23) family.</text>
</comment>
<feature type="region of interest" description="Disordered" evidence="3">
    <location>
        <begin position="148"/>
        <end position="189"/>
    </location>
</feature>
<sequence length="802" mass="88854">MSAGGKYTSGEDIWFDPDEEFQSEIEAQLEFPMADASQGLIEILQENPEMSKVEYLLQQRRRSSSQDKTISEAGNSRTGEVSTLALEFYELQALQSALEARRDSWDETVAVQTIVGTVPYDDPRSLSAQEIQVQQDLQKIEALLQDAGVDTRTGAPAADDHEYSREKSTTIAAADPQQQELPDHPPSVDSGNIYVLAAHEVPAAPAVDLVPSVELGGSSIVTVVPAPELCEKPTISPDIQHDLPAHQEPILMSQYRTHSTTMPSWLVPHTPFAKTPMATYTRVKTRLQDPPHMIPAFAAQVSQLTRHEQQPAGGEPKSKTPLADQIQHPQSLLMQKLKAINLAPGPTTVSPKKILSNKRRSLATILSAPYAVHPIPAPEQEVDPLDDSSIPQYKHWKKIKNLKLHYAQWAALIATCILLIISAHLKQLQDIAWDEIEFWQWLSLGLMAVAGRLISGWCVKLLVILIEYNFLMKKRVLYFIFGLRRAMKNWLWQGLIIATWKAVFRNSTDQKTIPTVTRVLWCTFTASGLWVTKVLMVKILANTFHRSAYFDRIQDSLFHQYVLETISKPMKKSSIAAAKKIKPPAKTPEIPKIQPPNKHLPDVHEAKKLGRIDRPLTPIFSGNKVVSTPTATSKWASVTKSILASKKVPLKASTITKGKKIKTRKEDQPKKASETPVGSVTKSGFQPNSQDASMEPKGGLEEPKVQLHIAEQSNEAGSKQAQPEQPEALNCEGSAQQQGHPNSEPTCAPGSEALSHQSSADSEDEDLEDDADLAPMVHQDQLQKLTKDVSSTDPNKQLKQEK</sequence>
<feature type="compositionally biased region" description="Basic and acidic residues" evidence="3">
    <location>
        <begin position="158"/>
        <end position="168"/>
    </location>
</feature>
<feature type="compositionally biased region" description="Polar residues" evidence="3">
    <location>
        <begin position="780"/>
        <end position="795"/>
    </location>
</feature>
<feature type="transmembrane region" description="Helical" evidence="4">
    <location>
        <begin position="445"/>
        <end position="466"/>
    </location>
</feature>
<feature type="region of interest" description="Disordered" evidence="3">
    <location>
        <begin position="577"/>
        <end position="601"/>
    </location>
</feature>
<keyword evidence="4" id="KW-1133">Transmembrane helix</keyword>
<dbReference type="Proteomes" id="UP001497512">
    <property type="component" value="Chromosome 8"/>
</dbReference>
<name>A0ABP0UZK9_9BRYO</name>
<evidence type="ECO:0000256" key="1">
    <source>
        <dbReference type="ARBA" id="ARBA00004141"/>
    </source>
</evidence>
<feature type="region of interest" description="Disordered" evidence="3">
    <location>
        <begin position="302"/>
        <end position="323"/>
    </location>
</feature>
<comment type="subcellular location">
    <subcellularLocation>
        <location evidence="1">Membrane</location>
        <topology evidence="1">Multi-pass membrane protein</topology>
    </subcellularLocation>
</comment>
<keyword evidence="4" id="KW-0812">Transmembrane</keyword>
<gene>
    <name evidence="5" type="ORF">CSSPTR1EN2_LOCUS21693</name>
</gene>
<feature type="transmembrane region" description="Helical" evidence="4">
    <location>
        <begin position="516"/>
        <end position="536"/>
    </location>
</feature>
<proteinExistence type="inferred from homology"/>
<feature type="compositionally biased region" description="Polar residues" evidence="3">
    <location>
        <begin position="711"/>
        <end position="723"/>
    </location>
</feature>
<feature type="compositionally biased region" description="Basic and acidic residues" evidence="3">
    <location>
        <begin position="664"/>
        <end position="673"/>
    </location>
</feature>